<protein>
    <submittedName>
        <fullName evidence="1">IS66 family insertion sequence element accessory protein TnpB</fullName>
    </submittedName>
</protein>
<dbReference type="EMBL" id="CP074694">
    <property type="protein sequence ID" value="QVL33945.1"/>
    <property type="molecule type" value="Genomic_DNA"/>
</dbReference>
<dbReference type="KEGG" id="tsph:KIH39_08565"/>
<dbReference type="Pfam" id="PF05717">
    <property type="entry name" value="TnpB_IS66"/>
    <property type="match status" value="1"/>
</dbReference>
<dbReference type="Proteomes" id="UP000676194">
    <property type="component" value="Chromosome"/>
</dbReference>
<accession>A0A8E6B888</accession>
<organism evidence="1 2">
    <name type="scientific">Telmatocola sphagniphila</name>
    <dbReference type="NCBI Taxonomy" id="1123043"/>
    <lineage>
        <taxon>Bacteria</taxon>
        <taxon>Pseudomonadati</taxon>
        <taxon>Planctomycetota</taxon>
        <taxon>Planctomycetia</taxon>
        <taxon>Gemmatales</taxon>
        <taxon>Gemmataceae</taxon>
    </lineage>
</organism>
<evidence type="ECO:0000313" key="1">
    <source>
        <dbReference type="EMBL" id="QVL33945.1"/>
    </source>
</evidence>
<evidence type="ECO:0000313" key="2">
    <source>
        <dbReference type="Proteomes" id="UP000676194"/>
    </source>
</evidence>
<proteinExistence type="predicted"/>
<dbReference type="PANTHER" id="PTHR36455">
    <property type="match status" value="1"/>
</dbReference>
<name>A0A8E6B888_9BACT</name>
<dbReference type="InterPro" id="IPR008878">
    <property type="entry name" value="Transposase_IS66_Orf2"/>
</dbReference>
<gene>
    <name evidence="1" type="primary">tnpB</name>
    <name evidence="1" type="ORF">KIH39_08565</name>
</gene>
<dbReference type="AlphaFoldDB" id="A0A8E6B888"/>
<keyword evidence="2" id="KW-1185">Reference proteome</keyword>
<dbReference type="NCBIfam" id="NF033819">
    <property type="entry name" value="IS66_TnpB"/>
    <property type="match status" value="1"/>
</dbReference>
<dbReference type="PANTHER" id="PTHR36455:SF1">
    <property type="entry name" value="BLR8292 PROTEIN"/>
    <property type="match status" value="1"/>
</dbReference>
<reference evidence="1" key="1">
    <citation type="submission" date="2021-05" db="EMBL/GenBank/DDBJ databases">
        <title>Complete genome sequence of the cellulolytic planctomycete Telmatocola sphagniphila SP2T and characterization of the first cellulase from planctomycetes.</title>
        <authorList>
            <person name="Rakitin A.L."/>
            <person name="Beletsky A.V."/>
            <person name="Naumoff D.G."/>
            <person name="Kulichevskaya I.S."/>
            <person name="Mardanov A.V."/>
            <person name="Ravin N.V."/>
            <person name="Dedysh S.N."/>
        </authorList>
    </citation>
    <scope>NUCLEOTIDE SEQUENCE</scope>
    <source>
        <strain evidence="1">SP2T</strain>
    </source>
</reference>
<sequence>MLNYTSAKILLCVTPTDMRKSFDGLAALAREHLQSDPLSGTWFVFRNKRADKLKLLYWDKDGYAIWQKRLEAGRFEMPKIPVDAAGVSISSSDLALILGGIDLSSARRRKRFELERQAG</sequence>
<dbReference type="RefSeq" id="WP_213498921.1">
    <property type="nucleotide sequence ID" value="NZ_CP074694.1"/>
</dbReference>